<comment type="caution">
    <text evidence="1">The sequence shown here is derived from an EMBL/GenBank/DDBJ whole genome shotgun (WGS) entry which is preliminary data.</text>
</comment>
<reference evidence="2" key="1">
    <citation type="journal article" date="2019" name="Int. J. Syst. Evol. Microbiol.">
        <title>The Global Catalogue of Microorganisms (GCM) 10K type strain sequencing project: providing services to taxonomists for standard genome sequencing and annotation.</title>
        <authorList>
            <consortium name="The Broad Institute Genomics Platform"/>
            <consortium name="The Broad Institute Genome Sequencing Center for Infectious Disease"/>
            <person name="Wu L."/>
            <person name="Ma J."/>
        </authorList>
    </citation>
    <scope>NUCLEOTIDE SEQUENCE [LARGE SCALE GENOMIC DNA]</scope>
    <source>
        <strain evidence="2">KACC 11588</strain>
    </source>
</reference>
<dbReference type="Proteomes" id="UP001596056">
    <property type="component" value="Unassembled WGS sequence"/>
</dbReference>
<proteinExistence type="predicted"/>
<dbReference type="InterPro" id="IPR008018">
    <property type="entry name" value="Phage_tail_attach_FII"/>
</dbReference>
<evidence type="ECO:0008006" key="3">
    <source>
        <dbReference type="Google" id="ProtNLM"/>
    </source>
</evidence>
<dbReference type="EMBL" id="JBHSNA010000015">
    <property type="protein sequence ID" value="MFC5567482.1"/>
    <property type="molecule type" value="Genomic_DNA"/>
</dbReference>
<organism evidence="1 2">
    <name type="scientific">Rubellimicrobium aerolatum</name>
    <dbReference type="NCBI Taxonomy" id="490979"/>
    <lineage>
        <taxon>Bacteria</taxon>
        <taxon>Pseudomonadati</taxon>
        <taxon>Pseudomonadota</taxon>
        <taxon>Alphaproteobacteria</taxon>
        <taxon>Rhodobacterales</taxon>
        <taxon>Roseobacteraceae</taxon>
        <taxon>Rubellimicrobium</taxon>
    </lineage>
</organism>
<protein>
    <recommendedName>
        <fullName evidence="3">Head-tail adaptor protein</fullName>
    </recommendedName>
</protein>
<sequence length="104" mass="11262">MTAVARAIDRVFADPNMALDALWFTGGAGAGQAVRVIRRAPDAEVAFGQARILTDAARFDLRVADLARPAEGDRIVIGSEAYLVLGEPRRDRLGLVWTVETEPQ</sequence>
<evidence type="ECO:0000313" key="2">
    <source>
        <dbReference type="Proteomes" id="UP001596056"/>
    </source>
</evidence>
<dbReference type="Pfam" id="PF05354">
    <property type="entry name" value="Phage_attach"/>
    <property type="match status" value="1"/>
</dbReference>
<gene>
    <name evidence="1" type="ORF">ACFPOC_13800</name>
</gene>
<dbReference type="RefSeq" id="WP_209841000.1">
    <property type="nucleotide sequence ID" value="NZ_JAGGJP010000009.1"/>
</dbReference>
<accession>A0ABW0SEV9</accession>
<keyword evidence="2" id="KW-1185">Reference proteome</keyword>
<name>A0ABW0SEV9_9RHOB</name>
<evidence type="ECO:0000313" key="1">
    <source>
        <dbReference type="EMBL" id="MFC5567482.1"/>
    </source>
</evidence>